<evidence type="ECO:0000313" key="2">
    <source>
        <dbReference type="EMBL" id="ABI34294.1"/>
    </source>
</evidence>
<gene>
    <name evidence="2" type="ORF">SDM1_25t00012</name>
</gene>
<feature type="domain" description="Reverse transcriptase Ty1/copia-type" evidence="1">
    <location>
        <begin position="3"/>
        <end position="56"/>
    </location>
</feature>
<dbReference type="InterPro" id="IPR043502">
    <property type="entry name" value="DNA/RNA_pol_sf"/>
</dbReference>
<proteinExistence type="predicted"/>
<reference evidence="2" key="3">
    <citation type="submission" date="2004-06" db="EMBL/GenBank/DDBJ databases">
        <authorList>
            <person name="Buell R."/>
        </authorList>
    </citation>
    <scope>NUCLEOTIDE SEQUENCE</scope>
</reference>
<dbReference type="EMBL" id="AC144791">
    <property type="protein sequence ID" value="ABI34294.1"/>
    <property type="molecule type" value="Genomic_DNA"/>
</dbReference>
<organism evidence="2">
    <name type="scientific">Solanum demissum</name>
    <name type="common">Wild potato</name>
    <dbReference type="NCBI Taxonomy" id="50514"/>
    <lineage>
        <taxon>Eukaryota</taxon>
        <taxon>Viridiplantae</taxon>
        <taxon>Streptophyta</taxon>
        <taxon>Embryophyta</taxon>
        <taxon>Tracheophyta</taxon>
        <taxon>Spermatophyta</taxon>
        <taxon>Magnoliopsida</taxon>
        <taxon>eudicotyledons</taxon>
        <taxon>Gunneridae</taxon>
        <taxon>Pentapetalae</taxon>
        <taxon>asterids</taxon>
        <taxon>lamiids</taxon>
        <taxon>Solanales</taxon>
        <taxon>Solanaceae</taxon>
        <taxon>Solanoideae</taxon>
        <taxon>Solaneae</taxon>
        <taxon>Solanum</taxon>
    </lineage>
</organism>
<dbReference type="InterPro" id="IPR013103">
    <property type="entry name" value="RVT_2"/>
</dbReference>
<accession>Q0KIU2</accession>
<sequence>MVTVRTVIAIASMQKWDIYQMDVYNAFLQGDLNEEVYMDLPLGFAGDKGHQVCKLHWCQAISAPLEVNKKLTSLEFDQHMQDSTDPLLSDPGAYQSLVGRLLYLTIIRLDIAFAVQCLSQYMHSPKESHMVAAARVIRYVKQSPSLGVFMSAHISPCLTTYYDADWASCVNTRKSVTGFLLKLGDSPVSWKSKKQSTISRSSAEDKYRNLASAVAEVVQLGLVNLVHVSTTEQQADIFTKGLGVPHHTYLVSKLGMKNIFIDPSLRGDVEELMKCTTTP</sequence>
<reference evidence="2" key="4">
    <citation type="submission" date="2006-08" db="EMBL/GenBank/DDBJ databases">
        <authorList>
            <person name="Childs K."/>
        </authorList>
    </citation>
    <scope>NUCLEOTIDE SEQUENCE</scope>
</reference>
<dbReference type="PANTHER" id="PTHR11439">
    <property type="entry name" value="GAG-POL-RELATED RETROTRANSPOSON"/>
    <property type="match status" value="1"/>
</dbReference>
<dbReference type="CDD" id="cd09272">
    <property type="entry name" value="RNase_HI_RT_Ty1"/>
    <property type="match status" value="1"/>
</dbReference>
<reference evidence="2" key="2">
    <citation type="submission" date="2003-05" db="EMBL/GenBank/DDBJ databases">
        <authorList>
            <person name="Ronning C.M."/>
        </authorList>
    </citation>
    <scope>NUCLEOTIDE SEQUENCE</scope>
</reference>
<dbReference type="Pfam" id="PF07727">
    <property type="entry name" value="RVT_2"/>
    <property type="match status" value="1"/>
</dbReference>
<dbReference type="SUPFAM" id="SSF56672">
    <property type="entry name" value="DNA/RNA polymerases"/>
    <property type="match status" value="1"/>
</dbReference>
<reference evidence="2" key="1">
    <citation type="submission" date="2003-05" db="EMBL/GenBank/DDBJ databases">
        <authorList>
            <person name="Buell R."/>
            <person name="Liu J."/>
            <person name="Childs K."/>
            <person name="Zaborsky J."/>
            <person name="Tallon L."/>
            <person name="Wirtz U."/>
            <person name="Wei F."/>
            <person name="Kuang H."/>
            <person name="Zhang P."/>
            <person name="Marano M."/>
            <person name="Baker B."/>
        </authorList>
    </citation>
    <scope>NUCLEOTIDE SEQUENCE</scope>
</reference>
<dbReference type="PANTHER" id="PTHR11439:SF497">
    <property type="entry name" value="CYSTEINE-RICH RLK (RECEPTOR-LIKE PROTEIN KINASE) 8"/>
    <property type="match status" value="1"/>
</dbReference>
<name>Q0KIU2_SOLDE</name>
<evidence type="ECO:0000259" key="1">
    <source>
        <dbReference type="Pfam" id="PF07727"/>
    </source>
</evidence>
<protein>
    <submittedName>
        <fullName evidence="2">Polyprotein, putative</fullName>
    </submittedName>
</protein>
<dbReference type="AlphaFoldDB" id="Q0KIU2"/>